<evidence type="ECO:0000313" key="4">
    <source>
        <dbReference type="EMBL" id="KAK1767557.1"/>
    </source>
</evidence>
<dbReference type="InterPro" id="IPR052178">
    <property type="entry name" value="Sec_Metab_Biosynth_SDR"/>
</dbReference>
<comment type="similarity">
    <text evidence="1">Belongs to the short-chain dehydrogenases/reductases (SDR) family.</text>
</comment>
<dbReference type="EMBL" id="MU839008">
    <property type="protein sequence ID" value="KAK1767557.1"/>
    <property type="molecule type" value="Genomic_DNA"/>
</dbReference>
<dbReference type="GO" id="GO:0016491">
    <property type="term" value="F:oxidoreductase activity"/>
    <property type="evidence" value="ECO:0007669"/>
    <property type="project" value="UniProtKB-KW"/>
</dbReference>
<dbReference type="RefSeq" id="XP_060283770.1">
    <property type="nucleotide sequence ID" value="XM_060427910.1"/>
</dbReference>
<sequence length="272" mass="29010">MGTSPEPSARKVALVTAASTGLGAAIARVLAFEMGMSVTINYSNNVERAAAFVQELRDTWESSHAAGTTLPPPVFQAIQANLCNRSEVIRLVEEATAAAGGRLDVVVSNVGWTRMRDFSDLEDGVDEEDWDRCFGANVKAHLWLFHAARRWLEESNAREEGSAVFVSTASIAGCKPSGSSLSYAVTKAAQIHLIKSLAVIAAPSIRVNCVSPGVLLTDWGLSFPLARLEAVKAANKLKRFATVEDVAEQVKTFVASKTVTGQNSIIDGGFSL</sequence>
<proteinExistence type="inferred from homology"/>
<gene>
    <name evidence="4" type="ORF">QBC33DRAFT_538628</name>
</gene>
<dbReference type="CDD" id="cd05233">
    <property type="entry name" value="SDR_c"/>
    <property type="match status" value="1"/>
</dbReference>
<evidence type="ECO:0000256" key="2">
    <source>
        <dbReference type="ARBA" id="ARBA00022857"/>
    </source>
</evidence>
<evidence type="ECO:0000256" key="3">
    <source>
        <dbReference type="ARBA" id="ARBA00023002"/>
    </source>
</evidence>
<keyword evidence="2" id="KW-0521">NADP</keyword>
<comment type="caution">
    <text evidence="4">The sequence shown here is derived from an EMBL/GenBank/DDBJ whole genome shotgun (WGS) entry which is preliminary data.</text>
</comment>
<dbReference type="InterPro" id="IPR036291">
    <property type="entry name" value="NAD(P)-bd_dom_sf"/>
</dbReference>
<protein>
    <submittedName>
        <fullName evidence="4">Uncharacterized protein</fullName>
    </submittedName>
</protein>
<evidence type="ECO:0000256" key="1">
    <source>
        <dbReference type="ARBA" id="ARBA00006484"/>
    </source>
</evidence>
<dbReference type="Pfam" id="PF00106">
    <property type="entry name" value="adh_short"/>
    <property type="match status" value="1"/>
</dbReference>
<keyword evidence="3" id="KW-0560">Oxidoreductase</keyword>
<accession>A0AAJ0C2L5</accession>
<dbReference type="GeneID" id="85311097"/>
<name>A0AAJ0C2L5_9PEZI</name>
<dbReference type="PRINTS" id="PR00081">
    <property type="entry name" value="GDHRDH"/>
</dbReference>
<dbReference type="PANTHER" id="PTHR43618">
    <property type="entry name" value="7-ALPHA-HYDROXYSTEROID DEHYDROGENASE"/>
    <property type="match status" value="1"/>
</dbReference>
<dbReference type="Proteomes" id="UP001244011">
    <property type="component" value="Unassembled WGS sequence"/>
</dbReference>
<evidence type="ECO:0000313" key="5">
    <source>
        <dbReference type="Proteomes" id="UP001244011"/>
    </source>
</evidence>
<dbReference type="InterPro" id="IPR002347">
    <property type="entry name" value="SDR_fam"/>
</dbReference>
<organism evidence="4 5">
    <name type="scientific">Phialemonium atrogriseum</name>
    <dbReference type="NCBI Taxonomy" id="1093897"/>
    <lineage>
        <taxon>Eukaryota</taxon>
        <taxon>Fungi</taxon>
        <taxon>Dikarya</taxon>
        <taxon>Ascomycota</taxon>
        <taxon>Pezizomycotina</taxon>
        <taxon>Sordariomycetes</taxon>
        <taxon>Sordariomycetidae</taxon>
        <taxon>Cephalothecales</taxon>
        <taxon>Cephalothecaceae</taxon>
        <taxon>Phialemonium</taxon>
    </lineage>
</organism>
<dbReference type="SUPFAM" id="SSF51735">
    <property type="entry name" value="NAD(P)-binding Rossmann-fold domains"/>
    <property type="match status" value="1"/>
</dbReference>
<dbReference type="PANTHER" id="PTHR43618:SF13">
    <property type="entry name" value="CHAIN DEHYDROGENASE, PUTATIVE (AFU_ORTHOLOGUE AFUA_1G17650)-RELATED"/>
    <property type="match status" value="1"/>
</dbReference>
<dbReference type="AlphaFoldDB" id="A0AAJ0C2L5"/>
<reference evidence="4" key="1">
    <citation type="submission" date="2023-06" db="EMBL/GenBank/DDBJ databases">
        <title>Genome-scale phylogeny and comparative genomics of the fungal order Sordariales.</title>
        <authorList>
            <consortium name="Lawrence Berkeley National Laboratory"/>
            <person name="Hensen N."/>
            <person name="Bonometti L."/>
            <person name="Westerberg I."/>
            <person name="Brannstrom I.O."/>
            <person name="Guillou S."/>
            <person name="Cros-Aarteil S."/>
            <person name="Calhoun S."/>
            <person name="Haridas S."/>
            <person name="Kuo A."/>
            <person name="Mondo S."/>
            <person name="Pangilinan J."/>
            <person name="Riley R."/>
            <person name="Labutti K."/>
            <person name="Andreopoulos B."/>
            <person name="Lipzen A."/>
            <person name="Chen C."/>
            <person name="Yanf M."/>
            <person name="Daum C."/>
            <person name="Ng V."/>
            <person name="Clum A."/>
            <person name="Steindorff A."/>
            <person name="Ohm R."/>
            <person name="Martin F."/>
            <person name="Silar P."/>
            <person name="Natvig D."/>
            <person name="Lalanne C."/>
            <person name="Gautier V."/>
            <person name="Ament-Velasquez S.L."/>
            <person name="Kruys A."/>
            <person name="Hutchinson M.I."/>
            <person name="Powell A.J."/>
            <person name="Barry K."/>
            <person name="Miller A.N."/>
            <person name="Grigoriev I.V."/>
            <person name="Debuchy R."/>
            <person name="Gladieux P."/>
            <person name="Thoren M.H."/>
            <person name="Johannesson H."/>
        </authorList>
    </citation>
    <scope>NUCLEOTIDE SEQUENCE</scope>
    <source>
        <strain evidence="4">8032-3</strain>
    </source>
</reference>
<keyword evidence="5" id="KW-1185">Reference proteome</keyword>
<dbReference type="Gene3D" id="3.40.50.720">
    <property type="entry name" value="NAD(P)-binding Rossmann-like Domain"/>
    <property type="match status" value="1"/>
</dbReference>